<evidence type="ECO:0000256" key="4">
    <source>
        <dbReference type="SAM" id="Phobius"/>
    </source>
</evidence>
<dbReference type="RefSeq" id="WP_262066331.1">
    <property type="nucleotide sequence ID" value="NZ_JAMXOD010000011.1"/>
</dbReference>
<feature type="compositionally biased region" description="Basic and acidic residues" evidence="3">
    <location>
        <begin position="27"/>
        <end position="41"/>
    </location>
</feature>
<feature type="region of interest" description="Disordered" evidence="3">
    <location>
        <begin position="27"/>
        <end position="46"/>
    </location>
</feature>
<evidence type="ECO:0000256" key="2">
    <source>
        <dbReference type="ARBA" id="ARBA00022801"/>
    </source>
</evidence>
<dbReference type="SUPFAM" id="SSF56235">
    <property type="entry name" value="N-terminal nucleophile aminohydrolases (Ntn hydrolases)"/>
    <property type="match status" value="1"/>
</dbReference>
<dbReference type="Pfam" id="PF02275">
    <property type="entry name" value="CBAH"/>
    <property type="match status" value="1"/>
</dbReference>
<reference evidence="6 7" key="1">
    <citation type="journal article" date="2022" name="Genome Biol. Evol.">
        <title>Host diet, physiology and behaviors set the stage for Lachnospiraceae cladogenesis.</title>
        <authorList>
            <person name="Vera-Ponce De Leon A."/>
            <person name="Schneider M."/>
            <person name="Jahnes B.C."/>
            <person name="Sadowski V."/>
            <person name="Camuy-Velez L.A."/>
            <person name="Duan J."/>
            <person name="Sabree Z.L."/>
        </authorList>
    </citation>
    <scope>NUCLEOTIDE SEQUENCE [LARGE SCALE GENOMIC DNA]</scope>
    <source>
        <strain evidence="6 7">PAL113</strain>
    </source>
</reference>
<evidence type="ECO:0000256" key="3">
    <source>
        <dbReference type="SAM" id="MobiDB-lite"/>
    </source>
</evidence>
<comment type="similarity">
    <text evidence="1">Belongs to the peptidase C59 family.</text>
</comment>
<dbReference type="EMBL" id="JAMZFW010000011">
    <property type="protein sequence ID" value="MCP1102546.1"/>
    <property type="molecule type" value="Genomic_DNA"/>
</dbReference>
<dbReference type="InterPro" id="IPR029132">
    <property type="entry name" value="CBAH/NAAA_C"/>
</dbReference>
<evidence type="ECO:0000313" key="7">
    <source>
        <dbReference type="Proteomes" id="UP001523566"/>
    </source>
</evidence>
<evidence type="ECO:0000313" key="6">
    <source>
        <dbReference type="EMBL" id="MCP1102546.1"/>
    </source>
</evidence>
<dbReference type="PANTHER" id="PTHR35527">
    <property type="entry name" value="CHOLOYLGLYCINE HYDROLASE"/>
    <property type="match status" value="1"/>
</dbReference>
<accession>A0ABT1ECH8</accession>
<evidence type="ECO:0000256" key="1">
    <source>
        <dbReference type="ARBA" id="ARBA00006625"/>
    </source>
</evidence>
<comment type="caution">
    <text evidence="6">The sequence shown here is derived from an EMBL/GenBank/DDBJ whole genome shotgun (WGS) entry which is preliminary data.</text>
</comment>
<dbReference type="Gene3D" id="3.60.60.10">
    <property type="entry name" value="Penicillin V Acylase, Chain A"/>
    <property type="match status" value="1"/>
</dbReference>
<proteinExistence type="inferred from homology"/>
<keyword evidence="4" id="KW-0812">Transmembrane</keyword>
<dbReference type="PANTHER" id="PTHR35527:SF2">
    <property type="entry name" value="HYDROLASE"/>
    <property type="match status" value="1"/>
</dbReference>
<keyword evidence="4" id="KW-0472">Membrane</keyword>
<name>A0ABT1ECH8_9FIRM</name>
<evidence type="ECO:0000259" key="5">
    <source>
        <dbReference type="Pfam" id="PF02275"/>
    </source>
</evidence>
<organism evidence="6 7">
    <name type="scientific">Aequitasia blattaphilus</name>
    <dbReference type="NCBI Taxonomy" id="2949332"/>
    <lineage>
        <taxon>Bacteria</taxon>
        <taxon>Bacillati</taxon>
        <taxon>Bacillota</taxon>
        <taxon>Clostridia</taxon>
        <taxon>Lachnospirales</taxon>
        <taxon>Lachnospiraceae</taxon>
        <taxon>Aequitasia</taxon>
    </lineage>
</organism>
<feature type="transmembrane region" description="Helical" evidence="4">
    <location>
        <begin position="7"/>
        <end position="24"/>
    </location>
</feature>
<dbReference type="PROSITE" id="PS51257">
    <property type="entry name" value="PROKAR_LIPOPROTEIN"/>
    <property type="match status" value="1"/>
</dbReference>
<dbReference type="Proteomes" id="UP001523566">
    <property type="component" value="Unassembled WGS sequence"/>
</dbReference>
<keyword evidence="4" id="KW-1133">Transmembrane helix</keyword>
<feature type="domain" description="Choloylglycine hydrolase/NAAA C-terminal" evidence="5">
    <location>
        <begin position="108"/>
        <end position="267"/>
    </location>
</feature>
<dbReference type="GO" id="GO:0016787">
    <property type="term" value="F:hydrolase activity"/>
    <property type="evidence" value="ECO:0007669"/>
    <property type="project" value="UniProtKB-KW"/>
</dbReference>
<dbReference type="InterPro" id="IPR052193">
    <property type="entry name" value="Peptidase_C59"/>
</dbReference>
<sequence length="372" mass="41341">MKKKKKAIIGVIMVSIMTMGLLAGCKQTKEPEEQKEQRDSEFTNEEYETLSSLKKVTDNYYTMEYKVDYGLDTVLEKGASNLGDLGDDISEQVLNGLPHQAKVPDLGCSAFTAVTPDGDYIQGRNLDIADAQNTLVRTQPKDGYASLSTASGLALGYITSMPDNMLGRQILLAAPYYPADGINEKGLSVAMLLVYGAEPVKQDTGRTAITTSMAIRMLLDKAANVEEAVELMEQYDMYSFANSNIHFQIADAEGNSTIIEYVNGEMQRLDPEEYGQAVTNHYMSKDIEDKYMDGEDRLISLQSDLKKYDGVVTTEQAMEMLEKIQAVDDYDELSGVNYNTSYSIVFNNTKKSVDVCANKDYSKVFSYDVIEK</sequence>
<keyword evidence="2 6" id="KW-0378">Hydrolase</keyword>
<protein>
    <submittedName>
        <fullName evidence="6">Linear amide C-N hydrolase</fullName>
    </submittedName>
</protein>
<dbReference type="InterPro" id="IPR029055">
    <property type="entry name" value="Ntn_hydrolases_N"/>
</dbReference>
<gene>
    <name evidence="6" type="ORF">NK125_08985</name>
</gene>
<keyword evidence="7" id="KW-1185">Reference proteome</keyword>
<dbReference type="CDD" id="cd01935">
    <property type="entry name" value="Ntn_CGH_like"/>
    <property type="match status" value="1"/>
</dbReference>